<dbReference type="RefSeq" id="WP_066655041.1">
    <property type="nucleotide sequence ID" value="NZ_CBCSCL010000017.1"/>
</dbReference>
<keyword evidence="3" id="KW-1185">Reference proteome</keyword>
<evidence type="ECO:0000313" key="2">
    <source>
        <dbReference type="EMBL" id="ANN76761.1"/>
    </source>
</evidence>
<evidence type="ECO:0000256" key="1">
    <source>
        <dbReference type="SAM" id="MobiDB-lite"/>
    </source>
</evidence>
<dbReference type="Proteomes" id="UP000091926">
    <property type="component" value="Chromosome"/>
</dbReference>
<protein>
    <submittedName>
        <fullName evidence="2">Uncharacterized protein</fullName>
    </submittedName>
</protein>
<dbReference type="STRING" id="463014.BAU07_06225"/>
<evidence type="ECO:0000313" key="3">
    <source>
        <dbReference type="Proteomes" id="UP000091926"/>
    </source>
</evidence>
<dbReference type="EMBL" id="CP016172">
    <property type="protein sequence ID" value="ANN76761.1"/>
    <property type="molecule type" value="Genomic_DNA"/>
</dbReference>
<name>A0A193GBC5_9BORD</name>
<reference evidence="2 3" key="1">
    <citation type="submission" date="2016-06" db="EMBL/GenBank/DDBJ databases">
        <title>Complete genome sequences of Bordetella bronchialis and Bordetella flabilis.</title>
        <authorList>
            <person name="LiPuma J.J."/>
            <person name="Spilker T."/>
        </authorList>
    </citation>
    <scope>NUCLEOTIDE SEQUENCE [LARGE SCALE GENOMIC DNA]</scope>
    <source>
        <strain evidence="2 3">AU10664</strain>
    </source>
</reference>
<organism evidence="2 3">
    <name type="scientific">Bordetella flabilis</name>
    <dbReference type="NCBI Taxonomy" id="463014"/>
    <lineage>
        <taxon>Bacteria</taxon>
        <taxon>Pseudomonadati</taxon>
        <taxon>Pseudomonadota</taxon>
        <taxon>Betaproteobacteria</taxon>
        <taxon>Burkholderiales</taxon>
        <taxon>Alcaligenaceae</taxon>
        <taxon>Bordetella</taxon>
    </lineage>
</organism>
<feature type="compositionally biased region" description="Polar residues" evidence="1">
    <location>
        <begin position="7"/>
        <end position="17"/>
    </location>
</feature>
<gene>
    <name evidence="2" type="ORF">BAU07_06225</name>
</gene>
<feature type="region of interest" description="Disordered" evidence="1">
    <location>
        <begin position="1"/>
        <end position="45"/>
    </location>
</feature>
<accession>A0A193GBC5</accession>
<proteinExistence type="predicted"/>
<dbReference type="KEGG" id="bfz:BAU07_06225"/>
<sequence length="134" mass="14643">MSMPLVNATNAVRSPQPVTDGGPSLFPDRASLKGPSRGKRAPDAPVPGALAEFLDRYCMEIRMYADLEPQAHMTILQDAALCDAVYRRSCNALRNAATEGQDGQRLFAAALDVLERVSALRYHAKVMRNTLRQG</sequence>
<dbReference type="AlphaFoldDB" id="A0A193GBC5"/>